<comment type="caution">
    <text evidence="2">The sequence shown here is derived from an EMBL/GenBank/DDBJ whole genome shotgun (WGS) entry which is preliminary data.</text>
</comment>
<organism evidence="2 3">
    <name type="scientific">Pristionchus fissidentatus</name>
    <dbReference type="NCBI Taxonomy" id="1538716"/>
    <lineage>
        <taxon>Eukaryota</taxon>
        <taxon>Metazoa</taxon>
        <taxon>Ecdysozoa</taxon>
        <taxon>Nematoda</taxon>
        <taxon>Chromadorea</taxon>
        <taxon>Rhabditida</taxon>
        <taxon>Rhabditina</taxon>
        <taxon>Diplogasteromorpha</taxon>
        <taxon>Diplogasteroidea</taxon>
        <taxon>Neodiplogasteridae</taxon>
        <taxon>Pristionchus</taxon>
    </lineage>
</organism>
<dbReference type="AlphaFoldDB" id="A0AAV5VX89"/>
<evidence type="ECO:0000256" key="1">
    <source>
        <dbReference type="SAM" id="Phobius"/>
    </source>
</evidence>
<keyword evidence="1" id="KW-1133">Transmembrane helix</keyword>
<feature type="transmembrane region" description="Helical" evidence="1">
    <location>
        <begin position="52"/>
        <end position="75"/>
    </location>
</feature>
<protein>
    <recommendedName>
        <fullName evidence="4">MFS transporter</fullName>
    </recommendedName>
</protein>
<gene>
    <name evidence="2" type="ORF">PFISCL1PPCAC_13854</name>
</gene>
<evidence type="ECO:0000313" key="3">
    <source>
        <dbReference type="Proteomes" id="UP001432322"/>
    </source>
</evidence>
<dbReference type="EMBL" id="BTSY01000004">
    <property type="protein sequence ID" value="GMT22557.1"/>
    <property type="molecule type" value="Genomic_DNA"/>
</dbReference>
<name>A0AAV5VX89_9BILA</name>
<evidence type="ECO:0000313" key="2">
    <source>
        <dbReference type="EMBL" id="GMT22557.1"/>
    </source>
</evidence>
<dbReference type="Proteomes" id="UP001432322">
    <property type="component" value="Unassembled WGS sequence"/>
</dbReference>
<sequence>VVPAGSRAAAISLSRLVTGVVTIPSAQFVGFISDLLHGDSELAEDQFHAYRLGLLSSAAFLIASGTGYWALAWFYPTDFARARDSDS</sequence>
<evidence type="ECO:0008006" key="4">
    <source>
        <dbReference type="Google" id="ProtNLM"/>
    </source>
</evidence>
<accession>A0AAV5VX89</accession>
<reference evidence="2" key="1">
    <citation type="submission" date="2023-10" db="EMBL/GenBank/DDBJ databases">
        <title>Genome assembly of Pristionchus species.</title>
        <authorList>
            <person name="Yoshida K."/>
            <person name="Sommer R.J."/>
        </authorList>
    </citation>
    <scope>NUCLEOTIDE SEQUENCE</scope>
    <source>
        <strain evidence="2">RS5133</strain>
    </source>
</reference>
<keyword evidence="1" id="KW-0812">Transmembrane</keyword>
<feature type="non-terminal residue" evidence="2">
    <location>
        <position position="1"/>
    </location>
</feature>
<feature type="transmembrane region" description="Helical" evidence="1">
    <location>
        <begin position="12"/>
        <end position="32"/>
    </location>
</feature>
<keyword evidence="3" id="KW-1185">Reference proteome</keyword>
<feature type="non-terminal residue" evidence="2">
    <location>
        <position position="87"/>
    </location>
</feature>
<proteinExistence type="predicted"/>
<keyword evidence="1" id="KW-0472">Membrane</keyword>